<evidence type="ECO:0000313" key="2">
    <source>
        <dbReference type="WBParaSite" id="Gr19_v10_g8289.t1"/>
    </source>
</evidence>
<accession>A0A914IAZ0</accession>
<evidence type="ECO:0000313" key="1">
    <source>
        <dbReference type="Proteomes" id="UP000887572"/>
    </source>
</evidence>
<dbReference type="AlphaFoldDB" id="A0A914IAZ0"/>
<dbReference type="WBParaSite" id="Gr19_v10_g8289.t1">
    <property type="protein sequence ID" value="Gr19_v10_g8289.t1"/>
    <property type="gene ID" value="Gr19_v10_g8289"/>
</dbReference>
<sequence length="88" mass="10504">MSKRYPPGAKLSQLARLQDECYVRFRRLMRPNIFGVVATPMISHDFYAGKQREQWERMPATREQLAHGLPVWRDPFDRENRKPPSYVK</sequence>
<keyword evidence="1" id="KW-1185">Reference proteome</keyword>
<name>A0A914IAZ0_GLORO</name>
<proteinExistence type="predicted"/>
<reference evidence="2" key="1">
    <citation type="submission" date="2022-11" db="UniProtKB">
        <authorList>
            <consortium name="WormBaseParasite"/>
        </authorList>
    </citation>
    <scope>IDENTIFICATION</scope>
</reference>
<protein>
    <submittedName>
        <fullName evidence="2">NADH dehydrogenase [ubiquinone] 1 beta subcomplex subunit 9</fullName>
    </submittedName>
</protein>
<dbReference type="Proteomes" id="UP000887572">
    <property type="component" value="Unplaced"/>
</dbReference>
<organism evidence="1 2">
    <name type="scientific">Globodera rostochiensis</name>
    <name type="common">Golden nematode worm</name>
    <name type="synonym">Heterodera rostochiensis</name>
    <dbReference type="NCBI Taxonomy" id="31243"/>
    <lineage>
        <taxon>Eukaryota</taxon>
        <taxon>Metazoa</taxon>
        <taxon>Ecdysozoa</taxon>
        <taxon>Nematoda</taxon>
        <taxon>Chromadorea</taxon>
        <taxon>Rhabditida</taxon>
        <taxon>Tylenchina</taxon>
        <taxon>Tylenchomorpha</taxon>
        <taxon>Tylenchoidea</taxon>
        <taxon>Heteroderidae</taxon>
        <taxon>Heteroderinae</taxon>
        <taxon>Globodera</taxon>
    </lineage>
</organism>